<keyword evidence="3" id="KW-1185">Reference proteome</keyword>
<accession>A0A9X2B1M6</accession>
<evidence type="ECO:0000256" key="1">
    <source>
        <dbReference type="SAM" id="MobiDB-lite"/>
    </source>
</evidence>
<name>A0A9X2B1M6_9CORY</name>
<feature type="compositionally biased region" description="Gly residues" evidence="1">
    <location>
        <begin position="53"/>
        <end position="75"/>
    </location>
</feature>
<sequence>MSVEADQARLVASVGKLDRAGRTVTKAAPAAVPWIITGLTTLMEFADGMSLGGGDGNKDGTGGDSGSDGTSGSGKGDGKGGGRKGIVGEVLSTVRDYVVGVSGGLLANRLGAGGDDHETHEESVDHADDAVSTCDRVLESIQGLCADEVEACVDGAVDTAMGLYSSAQALQATDPVAAQAMLQAAAQLLCSALDGVGTMVEGRNTQMGECMDLTIAECRPAADEGRCRVPLAADPAPSVEAPDCDVAPVPSEVSTVGASASASAAAAAAVAPAPATAATTAAAAATAVASAGIGSTATPPAPPCPPPVSVPGLVGEISGWVKGAVEGAVTVAVENAGSLIDIDLTACPPGTPDGGGDSDCPEPVPEPEPEPCEPVAEPEPEEEPCEPVPEPEPEPDTPAPPTVDPEKGFDKSAYLQAAGGGGEASPAAVPAPDSPATPAPSPVGPAAVDAPAEVHGSPETPEAAEDSGRTEPPESPATYDGWTPDVWTTGEKSGDAPSVARSGQW</sequence>
<gene>
    <name evidence="2" type="ORF">MUN33_04150</name>
</gene>
<feature type="compositionally biased region" description="Acidic residues" evidence="1">
    <location>
        <begin position="365"/>
        <end position="395"/>
    </location>
</feature>
<feature type="region of interest" description="Disordered" evidence="1">
    <location>
        <begin position="344"/>
        <end position="505"/>
    </location>
</feature>
<organism evidence="2 3">
    <name type="scientific">Corynebacterium kalidii</name>
    <dbReference type="NCBI Taxonomy" id="2931982"/>
    <lineage>
        <taxon>Bacteria</taxon>
        <taxon>Bacillati</taxon>
        <taxon>Actinomycetota</taxon>
        <taxon>Actinomycetes</taxon>
        <taxon>Mycobacteriales</taxon>
        <taxon>Corynebacteriaceae</taxon>
        <taxon>Corynebacterium</taxon>
    </lineage>
</organism>
<dbReference type="AlphaFoldDB" id="A0A9X2B1M6"/>
<feature type="compositionally biased region" description="Pro residues" evidence="1">
    <location>
        <begin position="432"/>
        <end position="443"/>
    </location>
</feature>
<evidence type="ECO:0000313" key="2">
    <source>
        <dbReference type="EMBL" id="MCJ7857910.1"/>
    </source>
</evidence>
<dbReference type="EMBL" id="JALIEA010000011">
    <property type="protein sequence ID" value="MCJ7857910.1"/>
    <property type="molecule type" value="Genomic_DNA"/>
</dbReference>
<comment type="caution">
    <text evidence="2">The sequence shown here is derived from an EMBL/GenBank/DDBJ whole genome shotgun (WGS) entry which is preliminary data.</text>
</comment>
<dbReference type="Proteomes" id="UP001139207">
    <property type="component" value="Unassembled WGS sequence"/>
</dbReference>
<protein>
    <submittedName>
        <fullName evidence="2">Uncharacterized protein</fullName>
    </submittedName>
</protein>
<dbReference type="RefSeq" id="WP_244803646.1">
    <property type="nucleotide sequence ID" value="NZ_JALIEA010000011.1"/>
</dbReference>
<proteinExistence type="predicted"/>
<reference evidence="2" key="1">
    <citation type="submission" date="2022-04" db="EMBL/GenBank/DDBJ databases">
        <title>Corynebacterium kalidii LD5P10.</title>
        <authorList>
            <person name="Sun J.Q."/>
        </authorList>
    </citation>
    <scope>NUCLEOTIDE SEQUENCE</scope>
    <source>
        <strain evidence="2">LD5P10</strain>
    </source>
</reference>
<evidence type="ECO:0000313" key="3">
    <source>
        <dbReference type="Proteomes" id="UP001139207"/>
    </source>
</evidence>
<feature type="region of interest" description="Disordered" evidence="1">
    <location>
        <begin position="53"/>
        <end position="82"/>
    </location>
</feature>